<dbReference type="InterPro" id="IPR036875">
    <property type="entry name" value="Znf_CCHC_sf"/>
</dbReference>
<evidence type="ECO:0000259" key="2">
    <source>
        <dbReference type="PROSITE" id="PS50158"/>
    </source>
</evidence>
<dbReference type="InterPro" id="IPR005162">
    <property type="entry name" value="Retrotrans_gag_dom"/>
</dbReference>
<keyword evidence="1" id="KW-0862">Zinc</keyword>
<dbReference type="PROSITE" id="PS50158">
    <property type="entry name" value="ZF_CCHC"/>
    <property type="match status" value="1"/>
</dbReference>
<dbReference type="OrthoDB" id="8068363at2759"/>
<dbReference type="Pfam" id="PF00098">
    <property type="entry name" value="zf-CCHC"/>
    <property type="match status" value="1"/>
</dbReference>
<organism evidence="3 4">
    <name type="scientific">Ananas comosus</name>
    <name type="common">Pineapple</name>
    <name type="synonym">Ananas ananas</name>
    <dbReference type="NCBI Taxonomy" id="4615"/>
    <lineage>
        <taxon>Eukaryota</taxon>
        <taxon>Viridiplantae</taxon>
        <taxon>Streptophyta</taxon>
        <taxon>Embryophyta</taxon>
        <taxon>Tracheophyta</taxon>
        <taxon>Spermatophyta</taxon>
        <taxon>Magnoliopsida</taxon>
        <taxon>Liliopsida</taxon>
        <taxon>Poales</taxon>
        <taxon>Bromeliaceae</taxon>
        <taxon>Bromelioideae</taxon>
        <taxon>Ananas</taxon>
    </lineage>
</organism>
<dbReference type="InterPro" id="IPR001878">
    <property type="entry name" value="Znf_CCHC"/>
</dbReference>
<dbReference type="PANTHER" id="PTHR34482:SF36">
    <property type="entry name" value="RETROTRANSPOSON GAG DOMAIN-CONTAINING PROTEIN"/>
    <property type="match status" value="1"/>
</dbReference>
<gene>
    <name evidence="4" type="primary">LOC109707773</name>
</gene>
<dbReference type="PANTHER" id="PTHR34482">
    <property type="entry name" value="DNA DAMAGE-INDUCIBLE PROTEIN 1-LIKE"/>
    <property type="match status" value="1"/>
</dbReference>
<dbReference type="GeneID" id="109707773"/>
<keyword evidence="3" id="KW-1185">Reference proteome</keyword>
<dbReference type="Proteomes" id="UP000515123">
    <property type="component" value="Linkage group 3"/>
</dbReference>
<evidence type="ECO:0000313" key="3">
    <source>
        <dbReference type="Proteomes" id="UP000515123"/>
    </source>
</evidence>
<dbReference type="SUPFAM" id="SSF57756">
    <property type="entry name" value="Retrovirus zinc finger-like domains"/>
    <property type="match status" value="1"/>
</dbReference>
<accession>A0A6P5EMP1</accession>
<dbReference type="SMART" id="SM00343">
    <property type="entry name" value="ZnF_C2HC"/>
    <property type="match status" value="1"/>
</dbReference>
<dbReference type="AlphaFoldDB" id="A0A6P5EMP1"/>
<dbReference type="Gene3D" id="4.10.60.10">
    <property type="entry name" value="Zinc finger, CCHC-type"/>
    <property type="match status" value="1"/>
</dbReference>
<proteinExistence type="predicted"/>
<dbReference type="RefSeq" id="XP_020084896.1">
    <property type="nucleotide sequence ID" value="XM_020229307.1"/>
</dbReference>
<dbReference type="GO" id="GO:0003676">
    <property type="term" value="F:nucleic acid binding"/>
    <property type="evidence" value="ECO:0007669"/>
    <property type="project" value="InterPro"/>
</dbReference>
<reference evidence="3" key="1">
    <citation type="journal article" date="2015" name="Nat. Genet.">
        <title>The pineapple genome and the evolution of CAM photosynthesis.</title>
        <authorList>
            <person name="Ming R."/>
            <person name="VanBuren R."/>
            <person name="Wai C.M."/>
            <person name="Tang H."/>
            <person name="Schatz M.C."/>
            <person name="Bowers J.E."/>
            <person name="Lyons E."/>
            <person name="Wang M.L."/>
            <person name="Chen J."/>
            <person name="Biggers E."/>
            <person name="Zhang J."/>
            <person name="Huang L."/>
            <person name="Zhang L."/>
            <person name="Miao W."/>
            <person name="Zhang J."/>
            <person name="Ye Z."/>
            <person name="Miao C."/>
            <person name="Lin Z."/>
            <person name="Wang H."/>
            <person name="Zhou H."/>
            <person name="Yim W.C."/>
            <person name="Priest H.D."/>
            <person name="Zheng C."/>
            <person name="Woodhouse M."/>
            <person name="Edger P.P."/>
            <person name="Guyot R."/>
            <person name="Guo H.B."/>
            <person name="Guo H."/>
            <person name="Zheng G."/>
            <person name="Singh R."/>
            <person name="Sharma A."/>
            <person name="Min X."/>
            <person name="Zheng Y."/>
            <person name="Lee H."/>
            <person name="Gurtowski J."/>
            <person name="Sedlazeck F.J."/>
            <person name="Harkess A."/>
            <person name="McKain M.R."/>
            <person name="Liao Z."/>
            <person name="Fang J."/>
            <person name="Liu J."/>
            <person name="Zhang X."/>
            <person name="Zhang Q."/>
            <person name="Hu W."/>
            <person name="Qin Y."/>
            <person name="Wang K."/>
            <person name="Chen L.Y."/>
            <person name="Shirley N."/>
            <person name="Lin Y.R."/>
            <person name="Liu L.Y."/>
            <person name="Hernandez A.G."/>
            <person name="Wright C.L."/>
            <person name="Bulone V."/>
            <person name="Tuskan G.A."/>
            <person name="Heath K."/>
            <person name="Zee F."/>
            <person name="Moore P.H."/>
            <person name="Sunkar R."/>
            <person name="Leebens-Mack J.H."/>
            <person name="Mockler T."/>
            <person name="Bennetzen J.L."/>
            <person name="Freeling M."/>
            <person name="Sankoff D."/>
            <person name="Paterson A.H."/>
            <person name="Zhu X."/>
            <person name="Yang X."/>
            <person name="Smith J.A."/>
            <person name="Cushman J.C."/>
            <person name="Paull R.E."/>
            <person name="Yu Q."/>
        </authorList>
    </citation>
    <scope>NUCLEOTIDE SEQUENCE [LARGE SCALE GENOMIC DNA]</scope>
    <source>
        <strain evidence="3">cv. F153</strain>
    </source>
</reference>
<protein>
    <submittedName>
        <fullName evidence="4">Uncharacterized protein LOC109707773</fullName>
    </submittedName>
</protein>
<dbReference type="GO" id="GO:0008270">
    <property type="term" value="F:zinc ion binding"/>
    <property type="evidence" value="ECO:0007669"/>
    <property type="project" value="UniProtKB-KW"/>
</dbReference>
<dbReference type="Pfam" id="PF03732">
    <property type="entry name" value="Retrotrans_gag"/>
    <property type="match status" value="1"/>
</dbReference>
<keyword evidence="1" id="KW-0863">Zinc-finger</keyword>
<keyword evidence="1" id="KW-0479">Metal-binding</keyword>
<feature type="domain" description="CCHC-type" evidence="2">
    <location>
        <begin position="194"/>
        <end position="210"/>
    </location>
</feature>
<evidence type="ECO:0000313" key="4">
    <source>
        <dbReference type="RefSeq" id="XP_020084896.1"/>
    </source>
</evidence>
<sequence length="257" mass="29519">MEVERERALAALMTFKKFDPPTFDGEDIDPWTVELWIDSIETIFEDLYTVERDKIHLAVHCLQLSAKEWWKGVKRNRSPSLPPMTWQEFRELILSVYFPDSEKRKLRDRFQKLRQGDRLVREYEREFSRIVNCVPSVTFAEVVDRALWIEQGNASVLEECESYYKEKGKERPASGYDGQSSSQQTSQCEQREGKCFRCGQPGHARDECPQGASQALTLATAFSSPGQLAVVSLAARFGERQRIRQSRGSRQAASGRG</sequence>
<evidence type="ECO:0000256" key="1">
    <source>
        <dbReference type="PROSITE-ProRule" id="PRU00047"/>
    </source>
</evidence>
<name>A0A6P5EMP1_ANACO</name>
<reference evidence="4" key="2">
    <citation type="submission" date="2025-08" db="UniProtKB">
        <authorList>
            <consortium name="RefSeq"/>
        </authorList>
    </citation>
    <scope>IDENTIFICATION</scope>
    <source>
        <tissue evidence="4">Leaf</tissue>
    </source>
</reference>